<evidence type="ECO:0000256" key="10">
    <source>
        <dbReference type="SAM" id="MobiDB-lite"/>
    </source>
</evidence>
<dbReference type="KEGG" id="pfp:PFL1_06701"/>
<feature type="compositionally biased region" description="Low complexity" evidence="10">
    <location>
        <begin position="201"/>
        <end position="212"/>
    </location>
</feature>
<reference evidence="11 12" key="1">
    <citation type="journal article" date="2013" name="Plant Cell">
        <title>The transition from a phytopathogenic smut ancestor to an anamorphic biocontrol agent deciphered by comparative whole-genome analysis.</title>
        <authorList>
            <person name="Lefebvre F."/>
            <person name="Joly D.L."/>
            <person name="Labbe C."/>
            <person name="Teichmann B."/>
            <person name="Linning R."/>
            <person name="Belzile F."/>
            <person name="Bakkeren G."/>
            <person name="Belanger R.R."/>
        </authorList>
    </citation>
    <scope>NUCLEOTIDE SEQUENCE [LARGE SCALE GENOMIC DNA]</scope>
    <source>
        <strain evidence="11 12">PF-1</strain>
    </source>
</reference>
<evidence type="ECO:0000256" key="4">
    <source>
        <dbReference type="ARBA" id="ARBA00022618"/>
    </source>
</evidence>
<proteinExistence type="inferred from homology"/>
<dbReference type="PANTHER" id="PTHR14527">
    <property type="entry name" value="PROTEIN MIS12 HOMOLOG"/>
    <property type="match status" value="1"/>
</dbReference>
<gene>
    <name evidence="11" type="ORF">PFL1_06701</name>
</gene>
<evidence type="ECO:0000256" key="5">
    <source>
        <dbReference type="ARBA" id="ARBA00022776"/>
    </source>
</evidence>
<comment type="similarity">
    <text evidence="2">Belongs to the mis12 family.</text>
</comment>
<keyword evidence="5" id="KW-0498">Mitosis</keyword>
<feature type="compositionally biased region" description="Basic and acidic residues" evidence="10">
    <location>
        <begin position="65"/>
        <end position="74"/>
    </location>
</feature>
<name>A0A061H0I6_9BASI</name>
<feature type="compositionally biased region" description="Polar residues" evidence="10">
    <location>
        <begin position="25"/>
        <end position="35"/>
    </location>
</feature>
<feature type="compositionally biased region" description="Low complexity" evidence="10">
    <location>
        <begin position="36"/>
        <end position="52"/>
    </location>
</feature>
<dbReference type="GO" id="GO:0051382">
    <property type="term" value="P:kinetochore assembly"/>
    <property type="evidence" value="ECO:0007669"/>
    <property type="project" value="TreeGrafter"/>
</dbReference>
<feature type="region of interest" description="Disordered" evidence="10">
    <location>
        <begin position="184"/>
        <end position="212"/>
    </location>
</feature>
<dbReference type="GeneID" id="19320772"/>
<sequence>MPSTRRASAQAAAEVPSEAAAATEQRLSSPSSSQNPATKPAPRSSKSKASAADQGPAASDSVARPSDHADRDEPSTDAHIALLTEHFGFSPKAFVEALVYLSNEHLYKLAEQFELTALEQLQDFDGGDLEAEQGVHAVLTLLENALDHTLDTFELYCLRSVFGIKARQARLMTLDHHRGLDLRPRGSALPTSSKVARSRKSLATTAAATSANERSHMLGAEEDTLKRKLAAARSVQHDLLLGKQAAEARLAQTDLLHQRFSAILSDSQVAGDDGNDGPHPDGGPAVTAVLGQHARKLCVDAELLLRNLGELRSQDPLGRALLPAVGDGRARKGSASGEEDAANDEPRVWERGREAYLNWEAERMVAKVKGGGDDGGAVGDETLDAAEATLAEEGKTPKRRKGALSAPASSKRRAANGSRNRKQPADSGIAIDHGGDGDGDGDGTMTHAPLQAVGDAAELDRVASALRQRQA</sequence>
<dbReference type="AlphaFoldDB" id="A0A061H0I6"/>
<keyword evidence="3" id="KW-0158">Chromosome</keyword>
<dbReference type="eggNOG" id="ENOG502S72R">
    <property type="taxonomic scope" value="Eukaryota"/>
</dbReference>
<dbReference type="Proteomes" id="UP000053664">
    <property type="component" value="Unassembled WGS sequence"/>
</dbReference>
<keyword evidence="6" id="KW-0995">Kinetochore</keyword>
<comment type="subcellular location">
    <subcellularLocation>
        <location evidence="1">Chromosome</location>
        <location evidence="1">Centromere</location>
        <location evidence="1">Kinetochore</location>
    </subcellularLocation>
</comment>
<feature type="region of interest" description="Disordered" evidence="10">
    <location>
        <begin position="392"/>
        <end position="456"/>
    </location>
</feature>
<dbReference type="GO" id="GO:0005634">
    <property type="term" value="C:nucleus"/>
    <property type="evidence" value="ECO:0007669"/>
    <property type="project" value="InterPro"/>
</dbReference>
<keyword evidence="7" id="KW-0175">Coiled coil</keyword>
<dbReference type="InterPro" id="IPR008685">
    <property type="entry name" value="Centromere_Mis12"/>
</dbReference>
<evidence type="ECO:0000256" key="7">
    <source>
        <dbReference type="ARBA" id="ARBA00023054"/>
    </source>
</evidence>
<keyword evidence="9" id="KW-0137">Centromere</keyword>
<dbReference type="GO" id="GO:0000444">
    <property type="term" value="C:MIS12/MIND type complex"/>
    <property type="evidence" value="ECO:0007669"/>
    <property type="project" value="TreeGrafter"/>
</dbReference>
<feature type="compositionally biased region" description="Basic residues" evidence="10">
    <location>
        <begin position="410"/>
        <end position="422"/>
    </location>
</feature>
<protein>
    <submittedName>
        <fullName evidence="11">Uncharacterized protein</fullName>
    </submittedName>
</protein>
<organism evidence="11 12">
    <name type="scientific">Pseudozyma flocculosa PF-1</name>
    <dbReference type="NCBI Taxonomy" id="1277687"/>
    <lineage>
        <taxon>Eukaryota</taxon>
        <taxon>Fungi</taxon>
        <taxon>Dikarya</taxon>
        <taxon>Basidiomycota</taxon>
        <taxon>Ustilaginomycotina</taxon>
        <taxon>Ustilaginomycetes</taxon>
        <taxon>Ustilaginales</taxon>
        <taxon>Ustilaginaceae</taxon>
        <taxon>Pseudozyma</taxon>
    </lineage>
</organism>
<keyword evidence="4" id="KW-0132">Cell division</keyword>
<dbReference type="HOGENOM" id="CLU_671161_0_0_1"/>
<dbReference type="GO" id="GO:0051301">
    <property type="term" value="P:cell division"/>
    <property type="evidence" value="ECO:0007669"/>
    <property type="project" value="UniProtKB-KW"/>
</dbReference>
<keyword evidence="8" id="KW-0131">Cell cycle</keyword>
<dbReference type="OrthoDB" id="1884855at2759"/>
<feature type="region of interest" description="Disordered" evidence="10">
    <location>
        <begin position="1"/>
        <end position="74"/>
    </location>
</feature>
<evidence type="ECO:0000256" key="8">
    <source>
        <dbReference type="ARBA" id="ARBA00023306"/>
    </source>
</evidence>
<accession>A0A061H0I6</accession>
<evidence type="ECO:0000256" key="1">
    <source>
        <dbReference type="ARBA" id="ARBA00004629"/>
    </source>
</evidence>
<evidence type="ECO:0000256" key="2">
    <source>
        <dbReference type="ARBA" id="ARBA00008643"/>
    </source>
</evidence>
<evidence type="ECO:0000256" key="9">
    <source>
        <dbReference type="ARBA" id="ARBA00023328"/>
    </source>
</evidence>
<evidence type="ECO:0000313" key="11">
    <source>
        <dbReference type="EMBL" id="EPQ25707.1"/>
    </source>
</evidence>
<dbReference type="Pfam" id="PF05859">
    <property type="entry name" value="Mis12"/>
    <property type="match status" value="1"/>
</dbReference>
<dbReference type="GO" id="GO:0000070">
    <property type="term" value="P:mitotic sister chromatid segregation"/>
    <property type="evidence" value="ECO:0007669"/>
    <property type="project" value="TreeGrafter"/>
</dbReference>
<evidence type="ECO:0000313" key="12">
    <source>
        <dbReference type="Proteomes" id="UP000053664"/>
    </source>
</evidence>
<dbReference type="EMBL" id="KE361651">
    <property type="protein sequence ID" value="EPQ25707.1"/>
    <property type="molecule type" value="Genomic_DNA"/>
</dbReference>
<dbReference type="RefSeq" id="XP_007882438.1">
    <property type="nucleotide sequence ID" value="XM_007884247.1"/>
</dbReference>
<dbReference type="PANTHER" id="PTHR14527:SF2">
    <property type="entry name" value="PROTEIN MIS12 HOMOLOG"/>
    <property type="match status" value="1"/>
</dbReference>
<evidence type="ECO:0000256" key="6">
    <source>
        <dbReference type="ARBA" id="ARBA00022838"/>
    </source>
</evidence>
<feature type="region of interest" description="Disordered" evidence="10">
    <location>
        <begin position="327"/>
        <end position="347"/>
    </location>
</feature>
<evidence type="ECO:0000256" key="3">
    <source>
        <dbReference type="ARBA" id="ARBA00022454"/>
    </source>
</evidence>
<feature type="compositionally biased region" description="Low complexity" evidence="10">
    <location>
        <begin position="7"/>
        <end position="22"/>
    </location>
</feature>